<keyword evidence="3" id="KW-1185">Reference proteome</keyword>
<feature type="chain" id="PRO_5018651907" evidence="1">
    <location>
        <begin position="24"/>
        <end position="271"/>
    </location>
</feature>
<organism evidence="2 3">
    <name type="scientific">Mucilaginibacter limnophilus</name>
    <dbReference type="NCBI Taxonomy" id="1932778"/>
    <lineage>
        <taxon>Bacteria</taxon>
        <taxon>Pseudomonadati</taxon>
        <taxon>Bacteroidota</taxon>
        <taxon>Sphingobacteriia</taxon>
        <taxon>Sphingobacteriales</taxon>
        <taxon>Sphingobacteriaceae</taxon>
        <taxon>Mucilaginibacter</taxon>
    </lineage>
</organism>
<keyword evidence="2" id="KW-0121">Carboxypeptidase</keyword>
<dbReference type="Gene3D" id="2.60.40.1120">
    <property type="entry name" value="Carboxypeptidase-like, regulatory domain"/>
    <property type="match status" value="1"/>
</dbReference>
<keyword evidence="1" id="KW-0732">Signal</keyword>
<dbReference type="AlphaFoldDB" id="A0A3S2V3X2"/>
<dbReference type="SUPFAM" id="SSF49464">
    <property type="entry name" value="Carboxypeptidase regulatory domain-like"/>
    <property type="match status" value="1"/>
</dbReference>
<name>A0A3S2V3X2_9SPHI</name>
<sequence>MISVYKKLIPCAAGLLFAFTTNAQIVEGTVKDAKTGETLPYVNVGIVGKSIGTVTNQDGKFKLDLKGSTADTLKLSMIGYKPQAFITGSYSTGKVIALQPDVVNLKEVKVKPKKWKTALLGNQTNSKSGNAGFTSNKLGNEIGTIIKIKKSPTLIKKFFANVAMEPQDSVKMRLNFYSVKDGLPDQLLNTRNIFVTLKKGQEQIALDLEPYNIIAEDKFVVTLEWIENARGQGVHFSASFFKGPIIARETSQADWEKVGMFGLGFYVLAEY</sequence>
<evidence type="ECO:0000256" key="1">
    <source>
        <dbReference type="SAM" id="SignalP"/>
    </source>
</evidence>
<evidence type="ECO:0000313" key="3">
    <source>
        <dbReference type="Proteomes" id="UP000282759"/>
    </source>
</evidence>
<comment type="caution">
    <text evidence="2">The sequence shown here is derived from an EMBL/GenBank/DDBJ whole genome shotgun (WGS) entry which is preliminary data.</text>
</comment>
<reference evidence="2 3" key="1">
    <citation type="submission" date="2019-01" db="EMBL/GenBank/DDBJ databases">
        <authorList>
            <person name="Chen W.-M."/>
        </authorList>
    </citation>
    <scope>NUCLEOTIDE SEQUENCE [LARGE SCALE GENOMIC DNA]</scope>
    <source>
        <strain evidence="2 3">YBJ-36</strain>
    </source>
</reference>
<dbReference type="Pfam" id="PF13715">
    <property type="entry name" value="CarbopepD_reg_2"/>
    <property type="match status" value="1"/>
</dbReference>
<keyword evidence="2" id="KW-0378">Hydrolase</keyword>
<dbReference type="InterPro" id="IPR008969">
    <property type="entry name" value="CarboxyPept-like_regulatory"/>
</dbReference>
<gene>
    <name evidence="2" type="ORF">EOD41_02080</name>
</gene>
<dbReference type="RefSeq" id="WP_127703115.1">
    <property type="nucleotide sequence ID" value="NZ_SACK01000001.1"/>
</dbReference>
<dbReference type="GO" id="GO:0004180">
    <property type="term" value="F:carboxypeptidase activity"/>
    <property type="evidence" value="ECO:0007669"/>
    <property type="project" value="UniProtKB-KW"/>
</dbReference>
<evidence type="ECO:0000313" key="2">
    <source>
        <dbReference type="EMBL" id="RVU02750.1"/>
    </source>
</evidence>
<keyword evidence="2" id="KW-0645">Protease</keyword>
<dbReference type="OrthoDB" id="2247630at2"/>
<dbReference type="EMBL" id="SACK01000001">
    <property type="protein sequence ID" value="RVU02750.1"/>
    <property type="molecule type" value="Genomic_DNA"/>
</dbReference>
<feature type="signal peptide" evidence="1">
    <location>
        <begin position="1"/>
        <end position="23"/>
    </location>
</feature>
<accession>A0A3S2V3X2</accession>
<protein>
    <submittedName>
        <fullName evidence="2">Carboxypeptidase-like regulatory domain-containing protein</fullName>
    </submittedName>
</protein>
<dbReference type="Proteomes" id="UP000282759">
    <property type="component" value="Unassembled WGS sequence"/>
</dbReference>
<proteinExistence type="predicted"/>